<evidence type="ECO:0000256" key="2">
    <source>
        <dbReference type="ARBA" id="ARBA00022448"/>
    </source>
</evidence>
<keyword evidence="2" id="KW-0813">Transport</keyword>
<dbReference type="GO" id="GO:0005524">
    <property type="term" value="F:ATP binding"/>
    <property type="evidence" value="ECO:0007669"/>
    <property type="project" value="UniProtKB-KW"/>
</dbReference>
<sequence>MIEVQNLTKRYGRFKAVDNISFEVGNGQVVGFLGPNGAGKTTTLRMLTGFLPPTSGKATINGFDIFKDSIKARRSIGYMPENVPLYDDVRVREYLRFRAHLKGLRGRDARNHVGEALEMCGLQHMRRRMIKTLSKGYRQRVGLADALINQPPLLVLDEPTNGLDPNQIRSIRKLIKRLGEKHTILVSTHILSEVEMVADHVVIVDSGKIKASDTPENLIHNMRAAGRIELEIQADADVVQSTIERMDNVKKVIPESSEEDWNTFSVLCDSGTDSREKIANMATQHGWPIRTLHRHKSTLEEVFVELTRQD</sequence>
<dbReference type="InterPro" id="IPR027417">
    <property type="entry name" value="P-loop_NTPase"/>
</dbReference>
<keyword evidence="4 6" id="KW-0067">ATP-binding</keyword>
<dbReference type="InterPro" id="IPR003439">
    <property type="entry name" value="ABC_transporter-like_ATP-bd"/>
</dbReference>
<protein>
    <submittedName>
        <fullName evidence="6">ABC transporter ATP-binding protein</fullName>
    </submittedName>
</protein>
<feature type="domain" description="ABC transporter" evidence="5">
    <location>
        <begin position="2"/>
        <end position="231"/>
    </location>
</feature>
<dbReference type="SMART" id="SM00382">
    <property type="entry name" value="AAA"/>
    <property type="match status" value="1"/>
</dbReference>
<gene>
    <name evidence="6" type="ORF">ACFSQZ_08620</name>
</gene>
<name>A0ABW5E1P4_9BACT</name>
<evidence type="ECO:0000256" key="3">
    <source>
        <dbReference type="ARBA" id="ARBA00022741"/>
    </source>
</evidence>
<dbReference type="Pfam" id="PF00005">
    <property type="entry name" value="ABC_tran"/>
    <property type="match status" value="1"/>
</dbReference>
<evidence type="ECO:0000259" key="5">
    <source>
        <dbReference type="PROSITE" id="PS50893"/>
    </source>
</evidence>
<comment type="similarity">
    <text evidence="1">Belongs to the ABC transporter superfamily.</text>
</comment>
<proteinExistence type="inferred from homology"/>
<dbReference type="CDD" id="cd03230">
    <property type="entry name" value="ABC_DR_subfamily_A"/>
    <property type="match status" value="1"/>
</dbReference>
<evidence type="ECO:0000256" key="1">
    <source>
        <dbReference type="ARBA" id="ARBA00005417"/>
    </source>
</evidence>
<accession>A0ABW5E1P4</accession>
<dbReference type="InterPro" id="IPR003593">
    <property type="entry name" value="AAA+_ATPase"/>
</dbReference>
<dbReference type="Proteomes" id="UP001597297">
    <property type="component" value="Unassembled WGS sequence"/>
</dbReference>
<keyword evidence="3" id="KW-0547">Nucleotide-binding</keyword>
<evidence type="ECO:0000256" key="4">
    <source>
        <dbReference type="ARBA" id="ARBA00022840"/>
    </source>
</evidence>
<keyword evidence="7" id="KW-1185">Reference proteome</keyword>
<dbReference type="EMBL" id="JBHUJC010000025">
    <property type="protein sequence ID" value="MFD2276527.1"/>
    <property type="molecule type" value="Genomic_DNA"/>
</dbReference>
<dbReference type="PANTHER" id="PTHR43335:SF4">
    <property type="entry name" value="ABC TRANSPORTER, ATP-BINDING PROTEIN"/>
    <property type="match status" value="1"/>
</dbReference>
<dbReference type="RefSeq" id="WP_377092988.1">
    <property type="nucleotide sequence ID" value="NZ_JBHSJM010000001.1"/>
</dbReference>
<dbReference type="PANTHER" id="PTHR43335">
    <property type="entry name" value="ABC TRANSPORTER, ATP-BINDING PROTEIN"/>
    <property type="match status" value="1"/>
</dbReference>
<reference evidence="7" key="1">
    <citation type="journal article" date="2019" name="Int. J. Syst. Evol. Microbiol.">
        <title>The Global Catalogue of Microorganisms (GCM) 10K type strain sequencing project: providing services to taxonomists for standard genome sequencing and annotation.</title>
        <authorList>
            <consortium name="The Broad Institute Genomics Platform"/>
            <consortium name="The Broad Institute Genome Sequencing Center for Infectious Disease"/>
            <person name="Wu L."/>
            <person name="Ma J."/>
        </authorList>
    </citation>
    <scope>NUCLEOTIDE SEQUENCE [LARGE SCALE GENOMIC DNA]</scope>
    <source>
        <strain evidence="7">JCM 16545</strain>
    </source>
</reference>
<evidence type="ECO:0000313" key="6">
    <source>
        <dbReference type="EMBL" id="MFD2276527.1"/>
    </source>
</evidence>
<evidence type="ECO:0000313" key="7">
    <source>
        <dbReference type="Proteomes" id="UP001597297"/>
    </source>
</evidence>
<dbReference type="Gene3D" id="3.40.50.300">
    <property type="entry name" value="P-loop containing nucleotide triphosphate hydrolases"/>
    <property type="match status" value="1"/>
</dbReference>
<dbReference type="PROSITE" id="PS50893">
    <property type="entry name" value="ABC_TRANSPORTER_2"/>
    <property type="match status" value="1"/>
</dbReference>
<dbReference type="SUPFAM" id="SSF52540">
    <property type="entry name" value="P-loop containing nucleoside triphosphate hydrolases"/>
    <property type="match status" value="1"/>
</dbReference>
<organism evidence="6 7">
    <name type="scientific">Rubritalea spongiae</name>
    <dbReference type="NCBI Taxonomy" id="430797"/>
    <lineage>
        <taxon>Bacteria</taxon>
        <taxon>Pseudomonadati</taxon>
        <taxon>Verrucomicrobiota</taxon>
        <taxon>Verrucomicrobiia</taxon>
        <taxon>Verrucomicrobiales</taxon>
        <taxon>Rubritaleaceae</taxon>
        <taxon>Rubritalea</taxon>
    </lineage>
</organism>
<comment type="caution">
    <text evidence="6">The sequence shown here is derived from an EMBL/GenBank/DDBJ whole genome shotgun (WGS) entry which is preliminary data.</text>
</comment>